<sequence length="134" mass="15401">MYASIPSLTLLFLACIFLLVVYVYINPDVKFFTKVDKAVATASDVIKDNLYDPYYKSTGRYSYNEKVEGPVGNFDGYSSGESDKWSFDYVETEKPTRDEAISSLERRLRKRGLTEQQIAEYVDDLITSKSKFKK</sequence>
<accession>A0A6C0CPB3</accession>
<name>A0A6C0CPB3_9ZZZZ</name>
<dbReference type="AlphaFoldDB" id="A0A6C0CPB3"/>
<evidence type="ECO:0000313" key="1">
    <source>
        <dbReference type="EMBL" id="QHT05559.1"/>
    </source>
</evidence>
<proteinExistence type="predicted"/>
<dbReference type="EMBL" id="MN739457">
    <property type="protein sequence ID" value="QHT05559.1"/>
    <property type="molecule type" value="Genomic_DNA"/>
</dbReference>
<organism evidence="1">
    <name type="scientific">viral metagenome</name>
    <dbReference type="NCBI Taxonomy" id="1070528"/>
    <lineage>
        <taxon>unclassified sequences</taxon>
        <taxon>metagenomes</taxon>
        <taxon>organismal metagenomes</taxon>
    </lineage>
</organism>
<protein>
    <submittedName>
        <fullName evidence="1">Uncharacterized protein</fullName>
    </submittedName>
</protein>
<reference evidence="1" key="1">
    <citation type="journal article" date="2020" name="Nature">
        <title>Giant virus diversity and host interactions through global metagenomics.</title>
        <authorList>
            <person name="Schulz F."/>
            <person name="Roux S."/>
            <person name="Paez-Espino D."/>
            <person name="Jungbluth S."/>
            <person name="Walsh D.A."/>
            <person name="Denef V.J."/>
            <person name="McMahon K.D."/>
            <person name="Konstantinidis K.T."/>
            <person name="Eloe-Fadrosh E.A."/>
            <person name="Kyrpides N.C."/>
            <person name="Woyke T."/>
        </authorList>
    </citation>
    <scope>NUCLEOTIDE SEQUENCE</scope>
    <source>
        <strain evidence="1">GVMAG-M-3300021389-45</strain>
    </source>
</reference>